<dbReference type="InterPro" id="IPR046070">
    <property type="entry name" value="DUF6029"/>
</dbReference>
<reference evidence="3" key="1">
    <citation type="journal article" date="2019" name="Int. J. Syst. Evol. Microbiol.">
        <title>The Global Catalogue of Microorganisms (GCM) 10K type strain sequencing project: providing services to taxonomists for standard genome sequencing and annotation.</title>
        <authorList>
            <consortium name="The Broad Institute Genomics Platform"/>
            <consortium name="The Broad Institute Genome Sequencing Center for Infectious Disease"/>
            <person name="Wu L."/>
            <person name="Ma J."/>
        </authorList>
    </citation>
    <scope>NUCLEOTIDE SEQUENCE [LARGE SCALE GENOMIC DNA]</scope>
    <source>
        <strain evidence="3">JCM 17068</strain>
    </source>
</reference>
<keyword evidence="1" id="KW-0732">Signal</keyword>
<evidence type="ECO:0000313" key="2">
    <source>
        <dbReference type="EMBL" id="GAA4057338.1"/>
    </source>
</evidence>
<feature type="chain" id="PRO_5046418600" description="TonB-dependent receptor" evidence="1">
    <location>
        <begin position="20"/>
        <end position="582"/>
    </location>
</feature>
<proteinExistence type="predicted"/>
<dbReference type="RefSeq" id="WP_345095121.1">
    <property type="nucleotide sequence ID" value="NZ_BAABCS010000021.1"/>
</dbReference>
<sequence>MKNYLLVVFSLFFSSLLQAQEQEKAPIKGLLSGSFESTGQWYLNDKERNLEQDSIPLRSNSYLSLNYNYGSFTAGVQAESYTSEALLNYNPKFTKTNLGIYFLNYKTKKIDATLGHFYEQFGSGLLLRSFEDRSLGINNALRGGKINFRPNDNISLTALYGKQRSGFDVSKGSVFGFDSNINVSSLLKKTNYELSFGLSYVGRYEESYFAKPNFSELTNAYSGRINFSKSNFYINGEYNIKSKDALLIVATNKITNDIIKPGSAALINFGYSKKGLGFDTTLRRLENMTFLSEREPQFIGIERTSLFFNDRIMNFLPSLTKQNHSNLSNIYVYQAQGGVNIDPTNGIAKAGEIGGQVDFFYDLKKGSLLGGKYGTKIALNFSNWYNLGGTYTFEDQFGNYAPNYKTDFLSSKQKYYSDYNIEISKKFSSKVNGSLSYINQYYNNRYITGAANLLIKTNIIAAESTVKFGKSKSITFGLEHMWADTDRKNWFSSSIEYNHNANWSVYLNDMYNYGYDINEEQISRGVDAFKIHFYNLGGSYKKGSSRIALNYGRQRGGLVCAGGVCRFVPQSTGVTLSLSTSF</sequence>
<organism evidence="2 3">
    <name type="scientific">Flavobacterium chungnamense</name>
    <dbReference type="NCBI Taxonomy" id="706182"/>
    <lineage>
        <taxon>Bacteria</taxon>
        <taxon>Pseudomonadati</taxon>
        <taxon>Bacteroidota</taxon>
        <taxon>Flavobacteriia</taxon>
        <taxon>Flavobacteriales</taxon>
        <taxon>Flavobacteriaceae</taxon>
        <taxon>Flavobacterium</taxon>
    </lineage>
</organism>
<dbReference type="Pfam" id="PF19494">
    <property type="entry name" value="DUF6029"/>
    <property type="match status" value="1"/>
</dbReference>
<feature type="signal peptide" evidence="1">
    <location>
        <begin position="1"/>
        <end position="19"/>
    </location>
</feature>
<dbReference type="Proteomes" id="UP001500426">
    <property type="component" value="Unassembled WGS sequence"/>
</dbReference>
<name>A0ABP7V1X2_9FLAO</name>
<comment type="caution">
    <text evidence="2">The sequence shown here is derived from an EMBL/GenBank/DDBJ whole genome shotgun (WGS) entry which is preliminary data.</text>
</comment>
<evidence type="ECO:0008006" key="4">
    <source>
        <dbReference type="Google" id="ProtNLM"/>
    </source>
</evidence>
<evidence type="ECO:0000256" key="1">
    <source>
        <dbReference type="SAM" id="SignalP"/>
    </source>
</evidence>
<keyword evidence="3" id="KW-1185">Reference proteome</keyword>
<gene>
    <name evidence="2" type="ORF">GCM10022388_25030</name>
</gene>
<protein>
    <recommendedName>
        <fullName evidence="4">TonB-dependent receptor</fullName>
    </recommendedName>
</protein>
<dbReference type="EMBL" id="BAABCS010000021">
    <property type="protein sequence ID" value="GAA4057338.1"/>
    <property type="molecule type" value="Genomic_DNA"/>
</dbReference>
<accession>A0ABP7V1X2</accession>
<evidence type="ECO:0000313" key="3">
    <source>
        <dbReference type="Proteomes" id="UP001500426"/>
    </source>
</evidence>